<proteinExistence type="predicted"/>
<reference evidence="2" key="2">
    <citation type="submission" date="2023-05" db="EMBL/GenBank/DDBJ databases">
        <authorList>
            <person name="Fouks B."/>
        </authorList>
    </citation>
    <scope>NUCLEOTIDE SEQUENCE</scope>
    <source>
        <strain evidence="2">Stay&amp;Tobe</strain>
        <tissue evidence="2">Testes</tissue>
    </source>
</reference>
<evidence type="ECO:0000313" key="3">
    <source>
        <dbReference type="Proteomes" id="UP001233999"/>
    </source>
</evidence>
<keyword evidence="3" id="KW-1185">Reference proteome</keyword>
<name>A0AAD8AKD6_DIPPU</name>
<evidence type="ECO:0000256" key="1">
    <source>
        <dbReference type="SAM" id="MobiDB-lite"/>
    </source>
</evidence>
<dbReference type="Proteomes" id="UP001233999">
    <property type="component" value="Unassembled WGS sequence"/>
</dbReference>
<reference evidence="2" key="1">
    <citation type="journal article" date="2023" name="IScience">
        <title>Live-bearing cockroach genome reveals convergent evolutionary mechanisms linked to viviparity in insects and beyond.</title>
        <authorList>
            <person name="Fouks B."/>
            <person name="Harrison M.C."/>
            <person name="Mikhailova A.A."/>
            <person name="Marchal E."/>
            <person name="English S."/>
            <person name="Carruthers M."/>
            <person name="Jennings E.C."/>
            <person name="Chiamaka E.L."/>
            <person name="Frigard R.A."/>
            <person name="Pippel M."/>
            <person name="Attardo G.M."/>
            <person name="Benoit J.B."/>
            <person name="Bornberg-Bauer E."/>
            <person name="Tobe S.S."/>
        </authorList>
    </citation>
    <scope>NUCLEOTIDE SEQUENCE</scope>
    <source>
        <strain evidence="2">Stay&amp;Tobe</strain>
    </source>
</reference>
<feature type="non-terminal residue" evidence="2">
    <location>
        <position position="1"/>
    </location>
</feature>
<organism evidence="2 3">
    <name type="scientific">Diploptera punctata</name>
    <name type="common">Pacific beetle cockroach</name>
    <dbReference type="NCBI Taxonomy" id="6984"/>
    <lineage>
        <taxon>Eukaryota</taxon>
        <taxon>Metazoa</taxon>
        <taxon>Ecdysozoa</taxon>
        <taxon>Arthropoda</taxon>
        <taxon>Hexapoda</taxon>
        <taxon>Insecta</taxon>
        <taxon>Pterygota</taxon>
        <taxon>Neoptera</taxon>
        <taxon>Polyneoptera</taxon>
        <taxon>Dictyoptera</taxon>
        <taxon>Blattodea</taxon>
        <taxon>Blaberoidea</taxon>
        <taxon>Blaberidae</taxon>
        <taxon>Diplopterinae</taxon>
        <taxon>Diploptera</taxon>
    </lineage>
</organism>
<gene>
    <name evidence="2" type="ORF">L9F63_001085</name>
</gene>
<dbReference type="AlphaFoldDB" id="A0AAD8AKD6"/>
<comment type="caution">
    <text evidence="2">The sequence shown here is derived from an EMBL/GenBank/DDBJ whole genome shotgun (WGS) entry which is preliminary data.</text>
</comment>
<sequence length="160" mass="17625">VSYKRTSVVQSDLKLDRLEEAMVLPEEKEVIELDDDFLAISSIRCSNFDRMRKSHEADSHSTCSTANQRKRGLARFSLRRLLYSSPLVARRITRGASGNSKNSRNADARGSGPSRDVERGEAVRLSSVTIGGTPLHDEMQQVPSKASTFGASAGKEKKIT</sequence>
<feature type="region of interest" description="Disordered" evidence="1">
    <location>
        <begin position="93"/>
        <end position="160"/>
    </location>
</feature>
<evidence type="ECO:0000313" key="2">
    <source>
        <dbReference type="EMBL" id="KAJ9600755.1"/>
    </source>
</evidence>
<protein>
    <submittedName>
        <fullName evidence="2">Uncharacterized protein</fullName>
    </submittedName>
</protein>
<dbReference type="EMBL" id="JASPKZ010000048">
    <property type="protein sequence ID" value="KAJ9600755.1"/>
    <property type="molecule type" value="Genomic_DNA"/>
</dbReference>
<feature type="compositionally biased region" description="Polar residues" evidence="1">
    <location>
        <begin position="96"/>
        <end position="105"/>
    </location>
</feature>
<feature type="compositionally biased region" description="Polar residues" evidence="1">
    <location>
        <begin position="141"/>
        <end position="150"/>
    </location>
</feature>
<accession>A0AAD8AKD6</accession>